<comment type="caution">
    <text evidence="2">The sequence shown here is derived from an EMBL/GenBank/DDBJ whole genome shotgun (WGS) entry which is preliminary data.</text>
</comment>
<organism evidence="2 3">
    <name type="scientific">Ceratodon purpureus</name>
    <name type="common">Fire moss</name>
    <name type="synonym">Dicranum purpureum</name>
    <dbReference type="NCBI Taxonomy" id="3225"/>
    <lineage>
        <taxon>Eukaryota</taxon>
        <taxon>Viridiplantae</taxon>
        <taxon>Streptophyta</taxon>
        <taxon>Embryophyta</taxon>
        <taxon>Bryophyta</taxon>
        <taxon>Bryophytina</taxon>
        <taxon>Bryopsida</taxon>
        <taxon>Dicranidae</taxon>
        <taxon>Pseudoditrichales</taxon>
        <taxon>Ditrichaceae</taxon>
        <taxon>Ceratodon</taxon>
    </lineage>
</organism>
<protein>
    <submittedName>
        <fullName evidence="2">Uncharacterized protein</fullName>
    </submittedName>
</protein>
<evidence type="ECO:0000313" key="3">
    <source>
        <dbReference type="Proteomes" id="UP000822688"/>
    </source>
</evidence>
<feature type="compositionally biased region" description="Basic residues" evidence="1">
    <location>
        <begin position="87"/>
        <end position="97"/>
    </location>
</feature>
<dbReference type="AlphaFoldDB" id="A0A8T0GCR5"/>
<dbReference type="Proteomes" id="UP000822688">
    <property type="component" value="Chromosome 11"/>
</dbReference>
<reference evidence="2 3" key="1">
    <citation type="submission" date="2020-06" db="EMBL/GenBank/DDBJ databases">
        <title>WGS assembly of Ceratodon purpureus strain R40.</title>
        <authorList>
            <person name="Carey S.B."/>
            <person name="Jenkins J."/>
            <person name="Shu S."/>
            <person name="Lovell J.T."/>
            <person name="Sreedasyam A."/>
            <person name="Maumus F."/>
            <person name="Tiley G.P."/>
            <person name="Fernandez-Pozo N."/>
            <person name="Barry K."/>
            <person name="Chen C."/>
            <person name="Wang M."/>
            <person name="Lipzen A."/>
            <person name="Daum C."/>
            <person name="Saski C.A."/>
            <person name="Payton A.C."/>
            <person name="Mcbreen J.C."/>
            <person name="Conrad R.E."/>
            <person name="Kollar L.M."/>
            <person name="Olsson S."/>
            <person name="Huttunen S."/>
            <person name="Landis J.B."/>
            <person name="Wickett N.J."/>
            <person name="Johnson M.G."/>
            <person name="Rensing S.A."/>
            <person name="Grimwood J."/>
            <person name="Schmutz J."/>
            <person name="Mcdaniel S.F."/>
        </authorList>
    </citation>
    <scope>NUCLEOTIDE SEQUENCE [LARGE SCALE GENOMIC DNA]</scope>
    <source>
        <strain evidence="2 3">R40</strain>
    </source>
</reference>
<evidence type="ECO:0000313" key="2">
    <source>
        <dbReference type="EMBL" id="KAG0556154.1"/>
    </source>
</evidence>
<name>A0A8T0GCR5_CERPU</name>
<keyword evidence="3" id="KW-1185">Reference proteome</keyword>
<feature type="region of interest" description="Disordered" evidence="1">
    <location>
        <begin position="87"/>
        <end position="125"/>
    </location>
</feature>
<feature type="compositionally biased region" description="Polar residues" evidence="1">
    <location>
        <begin position="1"/>
        <end position="10"/>
    </location>
</feature>
<feature type="region of interest" description="Disordered" evidence="1">
    <location>
        <begin position="1"/>
        <end position="47"/>
    </location>
</feature>
<gene>
    <name evidence="2" type="ORF">KC19_11G030400</name>
</gene>
<accession>A0A8T0GCR5</accession>
<feature type="compositionally biased region" description="Polar residues" evidence="1">
    <location>
        <begin position="115"/>
        <end position="125"/>
    </location>
</feature>
<sequence>MGGKNSQSCKFTVHASAEKRSDLSTKSSSSFVTIIPTEDKTPPNSYQHKRYVPLMSKRLGITMPDENITKKRSHQSFVQDQCRSAQKRNQHINKNLHKPSQNVDKTFTKPHRNLNRTSCNSELIP</sequence>
<dbReference type="EMBL" id="CM026432">
    <property type="protein sequence ID" value="KAG0556154.1"/>
    <property type="molecule type" value="Genomic_DNA"/>
</dbReference>
<proteinExistence type="predicted"/>
<evidence type="ECO:0000256" key="1">
    <source>
        <dbReference type="SAM" id="MobiDB-lite"/>
    </source>
</evidence>